<feature type="region of interest" description="Disordered" evidence="1">
    <location>
        <begin position="12"/>
        <end position="50"/>
    </location>
</feature>
<accession>A0A382HCY9</accession>
<feature type="compositionally biased region" description="Acidic residues" evidence="1">
    <location>
        <begin position="22"/>
        <end position="41"/>
    </location>
</feature>
<dbReference type="EMBL" id="UINC01060479">
    <property type="protein sequence ID" value="SVB85029.1"/>
    <property type="molecule type" value="Genomic_DNA"/>
</dbReference>
<sequence>FLAKIREAQGDGSGLFVTDGETLSEAEEVSFGESVDEEDGDLQAANNDYGGPIPLTANPFSDGVDWAEVLDGPEYATADTSAYTYTDMMPEPDMMIRGFEDLAIAAGLDPAKVAASDTQLKINTSSENTTDFASGVAPPVAENLSEIERAMEAEKKKQAASSKIVFDTDNELLTPENLGTYDPLNVPGFDSAPVLNTRLETAEEMAENLGLDLSESEMDSEEDVVWLNEAEAVEQGYEAEDIIDDDEEVVEGVSPYLVQYETEDIIEDQTEDLGLDLAEEYYEVIGEESDDDE</sequence>
<protein>
    <submittedName>
        <fullName evidence="2">Uncharacterized protein</fullName>
    </submittedName>
</protein>
<gene>
    <name evidence="2" type="ORF">METZ01_LOCUS237883</name>
</gene>
<feature type="non-terminal residue" evidence="2">
    <location>
        <position position="1"/>
    </location>
</feature>
<dbReference type="AlphaFoldDB" id="A0A382HCY9"/>
<proteinExistence type="predicted"/>
<evidence type="ECO:0000256" key="1">
    <source>
        <dbReference type="SAM" id="MobiDB-lite"/>
    </source>
</evidence>
<reference evidence="2" key="1">
    <citation type="submission" date="2018-05" db="EMBL/GenBank/DDBJ databases">
        <authorList>
            <person name="Lanie J.A."/>
            <person name="Ng W.-L."/>
            <person name="Kazmierczak K.M."/>
            <person name="Andrzejewski T.M."/>
            <person name="Davidsen T.M."/>
            <person name="Wayne K.J."/>
            <person name="Tettelin H."/>
            <person name="Glass J.I."/>
            <person name="Rusch D."/>
            <person name="Podicherti R."/>
            <person name="Tsui H.-C.T."/>
            <person name="Winkler M.E."/>
        </authorList>
    </citation>
    <scope>NUCLEOTIDE SEQUENCE</scope>
</reference>
<evidence type="ECO:0000313" key="2">
    <source>
        <dbReference type="EMBL" id="SVB85029.1"/>
    </source>
</evidence>
<organism evidence="2">
    <name type="scientific">marine metagenome</name>
    <dbReference type="NCBI Taxonomy" id="408172"/>
    <lineage>
        <taxon>unclassified sequences</taxon>
        <taxon>metagenomes</taxon>
        <taxon>ecological metagenomes</taxon>
    </lineage>
</organism>
<name>A0A382HCY9_9ZZZZ</name>